<evidence type="ECO:0000313" key="1">
    <source>
        <dbReference type="EMBL" id="BBZ25417.1"/>
    </source>
</evidence>
<dbReference type="EMBL" id="AP022609">
    <property type="protein sequence ID" value="BBZ25417.1"/>
    <property type="molecule type" value="Genomic_DNA"/>
</dbReference>
<dbReference type="Proteomes" id="UP000467260">
    <property type="component" value="Chromosome"/>
</dbReference>
<protein>
    <submittedName>
        <fullName evidence="1">Uncharacterized protein</fullName>
    </submittedName>
</protein>
<proteinExistence type="predicted"/>
<dbReference type="OrthoDB" id="4743133at2"/>
<dbReference type="KEGG" id="mhib:MHIB_38350"/>
<dbReference type="RefSeq" id="WP_085136387.1">
    <property type="nucleotide sequence ID" value="NZ_AP022609.1"/>
</dbReference>
<accession>A0A7I7X945</accession>
<organism evidence="1 2">
    <name type="scientific">Mycolicibacter hiberniae</name>
    <dbReference type="NCBI Taxonomy" id="29314"/>
    <lineage>
        <taxon>Bacteria</taxon>
        <taxon>Bacillati</taxon>
        <taxon>Actinomycetota</taxon>
        <taxon>Actinomycetes</taxon>
        <taxon>Mycobacteriales</taxon>
        <taxon>Mycobacteriaceae</taxon>
        <taxon>Mycolicibacter</taxon>
    </lineage>
</organism>
<dbReference type="AlphaFoldDB" id="A0A7I7X945"/>
<keyword evidence="2" id="KW-1185">Reference proteome</keyword>
<evidence type="ECO:0000313" key="2">
    <source>
        <dbReference type="Proteomes" id="UP000467260"/>
    </source>
</evidence>
<name>A0A7I7X945_9MYCO</name>
<sequence>MTTSQYPALDDSRHGANAELDRLALEELGLIEPHIDELDSYCSMPIRVTANAAGMHLELGPYDLDASDVARLRAAINAYDNHHYGEYLHRR</sequence>
<gene>
    <name evidence="1" type="ORF">MHIB_38350</name>
</gene>
<reference evidence="1 2" key="1">
    <citation type="journal article" date="2019" name="Emerg. Microbes Infect.">
        <title>Comprehensive subspecies identification of 175 nontuberculous mycobacteria species based on 7547 genomic profiles.</title>
        <authorList>
            <person name="Matsumoto Y."/>
            <person name="Kinjo T."/>
            <person name="Motooka D."/>
            <person name="Nabeya D."/>
            <person name="Jung N."/>
            <person name="Uechi K."/>
            <person name="Horii T."/>
            <person name="Iida T."/>
            <person name="Fujita J."/>
            <person name="Nakamura S."/>
        </authorList>
    </citation>
    <scope>NUCLEOTIDE SEQUENCE [LARGE SCALE GENOMIC DNA]</scope>
    <source>
        <strain evidence="1 2">JCM 13571</strain>
    </source>
</reference>